<comment type="caution">
    <text evidence="2">The sequence shown here is derived from an EMBL/GenBank/DDBJ whole genome shotgun (WGS) entry which is preliminary data.</text>
</comment>
<keyword evidence="3" id="KW-1185">Reference proteome</keyword>
<name>A0A7J5Y0V4_DISMA</name>
<organism evidence="2 3">
    <name type="scientific">Dissostichus mawsoni</name>
    <name type="common">Antarctic cod</name>
    <dbReference type="NCBI Taxonomy" id="36200"/>
    <lineage>
        <taxon>Eukaryota</taxon>
        <taxon>Metazoa</taxon>
        <taxon>Chordata</taxon>
        <taxon>Craniata</taxon>
        <taxon>Vertebrata</taxon>
        <taxon>Euteleostomi</taxon>
        <taxon>Actinopterygii</taxon>
        <taxon>Neopterygii</taxon>
        <taxon>Teleostei</taxon>
        <taxon>Neoteleostei</taxon>
        <taxon>Acanthomorphata</taxon>
        <taxon>Eupercaria</taxon>
        <taxon>Perciformes</taxon>
        <taxon>Notothenioidei</taxon>
        <taxon>Nototheniidae</taxon>
        <taxon>Dissostichus</taxon>
    </lineage>
</organism>
<sequence length="312" mass="34730">MQVVLNVSVDYPENLAVDWVNNKLYVVESSVNRIDMVDFDGSNRVTLITENLGNPRGLAVDPTVGKTVVHGGAVIPHPFGISLFEHSVYFTDWTKMAVMTANKFSDSSTQVVFNTSQTPHGVAVIHQLKQPYVSNPCSVDRGVCEQICVLSHRSDNGGLGYRCKCRMGYDIHADGKRCYAVRQFLLFSSQLAVRGIPFNLSSQEDIILPVTGSPSYFVGVDFSAEDDSIFFSDTAKDIIYKQKVDGTGREVLAANRVDGVEDLAYDWISKNLYWTDPRYRSISVMKIADKSRRTIIRNLNNPRAIVVHPLIG</sequence>
<dbReference type="PROSITE" id="PS51120">
    <property type="entry name" value="LDLRB"/>
    <property type="match status" value="3"/>
</dbReference>
<dbReference type="InterPro" id="IPR050778">
    <property type="entry name" value="Cueball_EGF_LRP_Nidogen"/>
</dbReference>
<dbReference type="OrthoDB" id="21182at2759"/>
<dbReference type="EMBL" id="JAAKFY010000018">
    <property type="protein sequence ID" value="KAF3843044.1"/>
    <property type="molecule type" value="Genomic_DNA"/>
</dbReference>
<dbReference type="Gene3D" id="2.10.25.10">
    <property type="entry name" value="Laminin"/>
    <property type="match status" value="1"/>
</dbReference>
<dbReference type="PANTHER" id="PTHR46513:SF44">
    <property type="entry name" value="LDL RECEPTOR RELATED PROTEIN 4"/>
    <property type="match status" value="1"/>
</dbReference>
<feature type="repeat" description="LDL-receptor class B" evidence="1">
    <location>
        <begin position="270"/>
        <end position="311"/>
    </location>
</feature>
<dbReference type="Proteomes" id="UP000518266">
    <property type="component" value="Unassembled WGS sequence"/>
</dbReference>
<dbReference type="InterPro" id="IPR000033">
    <property type="entry name" value="LDLR_classB_rpt"/>
</dbReference>
<dbReference type="InterPro" id="IPR011042">
    <property type="entry name" value="6-blade_b-propeller_TolB-like"/>
</dbReference>
<feature type="repeat" description="LDL-receptor class B" evidence="1">
    <location>
        <begin position="22"/>
        <end position="64"/>
    </location>
</feature>
<dbReference type="Pfam" id="PF00058">
    <property type="entry name" value="Ldl_recept_b"/>
    <property type="match status" value="2"/>
</dbReference>
<evidence type="ECO:0000256" key="1">
    <source>
        <dbReference type="PROSITE-ProRule" id="PRU00461"/>
    </source>
</evidence>
<accession>A0A7J5Y0V4</accession>
<feature type="repeat" description="LDL-receptor class B" evidence="1">
    <location>
        <begin position="227"/>
        <end position="269"/>
    </location>
</feature>
<dbReference type="SMART" id="SM00135">
    <property type="entry name" value="LY"/>
    <property type="match status" value="4"/>
</dbReference>
<proteinExistence type="predicted"/>
<dbReference type="Gene3D" id="2.120.10.30">
    <property type="entry name" value="TolB, C-terminal domain"/>
    <property type="match status" value="3"/>
</dbReference>
<dbReference type="PANTHER" id="PTHR46513">
    <property type="entry name" value="VITELLOGENIN RECEPTOR-LIKE PROTEIN-RELATED-RELATED"/>
    <property type="match status" value="1"/>
</dbReference>
<evidence type="ECO:0000313" key="3">
    <source>
        <dbReference type="Proteomes" id="UP000518266"/>
    </source>
</evidence>
<dbReference type="SUPFAM" id="SSF75011">
    <property type="entry name" value="3-carboxy-cis,cis-mucoante lactonizing enzyme"/>
    <property type="match status" value="1"/>
</dbReference>
<reference evidence="2 3" key="1">
    <citation type="submission" date="2020-03" db="EMBL/GenBank/DDBJ databases">
        <title>Dissostichus mawsoni Genome sequencing and assembly.</title>
        <authorList>
            <person name="Park H."/>
        </authorList>
    </citation>
    <scope>NUCLEOTIDE SEQUENCE [LARGE SCALE GENOMIC DNA]</scope>
    <source>
        <strain evidence="2">DM0001</strain>
        <tissue evidence="2">Muscle</tissue>
    </source>
</reference>
<evidence type="ECO:0000313" key="2">
    <source>
        <dbReference type="EMBL" id="KAF3843044.1"/>
    </source>
</evidence>
<dbReference type="AlphaFoldDB" id="A0A7J5Y0V4"/>
<dbReference type="SUPFAM" id="SSF57196">
    <property type="entry name" value="EGF/Laminin"/>
    <property type="match status" value="1"/>
</dbReference>
<protein>
    <submittedName>
        <fullName evidence="2">Uncharacterized protein</fullName>
    </submittedName>
</protein>
<gene>
    <name evidence="2" type="ORF">F7725_001893</name>
</gene>